<sequence>DGEDGSFLPHPELEIALESGRDFARDPDYFNEAVAELRCDNSDQIEGSLSHLRTIYNSLRHAVGALPNLAKRDEVRELQDLQRGQRTFFEYLEQVGRVNIFPRLRSDGDVGMGAELFV</sequence>
<protein>
    <submittedName>
        <fullName evidence="1">Uncharacterized protein</fullName>
    </submittedName>
</protein>
<dbReference type="AlphaFoldDB" id="A0A7J6TDH9"/>
<accession>A0A7J6TDH9</accession>
<evidence type="ECO:0000313" key="1">
    <source>
        <dbReference type="EMBL" id="KAF4742476.1"/>
    </source>
</evidence>
<comment type="caution">
    <text evidence="1">The sequence shown here is derived from an EMBL/GenBank/DDBJ whole genome shotgun (WGS) entry which is preliminary data.</text>
</comment>
<evidence type="ECO:0000313" key="2">
    <source>
        <dbReference type="Proteomes" id="UP000574390"/>
    </source>
</evidence>
<proteinExistence type="predicted"/>
<reference evidence="1 2" key="1">
    <citation type="submission" date="2020-04" db="EMBL/GenBank/DDBJ databases">
        <title>Perkinsus olseni comparative genomics.</title>
        <authorList>
            <person name="Bogema D.R."/>
        </authorList>
    </citation>
    <scope>NUCLEOTIDE SEQUENCE [LARGE SCALE GENOMIC DNA]</scope>
    <source>
        <strain evidence="1">ATCC PRA-205</strain>
    </source>
</reference>
<gene>
    <name evidence="1" type="ORF">FOZ62_028811</name>
</gene>
<feature type="non-terminal residue" evidence="1">
    <location>
        <position position="1"/>
    </location>
</feature>
<dbReference type="Proteomes" id="UP000574390">
    <property type="component" value="Unassembled WGS sequence"/>
</dbReference>
<organism evidence="1 2">
    <name type="scientific">Perkinsus olseni</name>
    <name type="common">Perkinsus atlanticus</name>
    <dbReference type="NCBI Taxonomy" id="32597"/>
    <lineage>
        <taxon>Eukaryota</taxon>
        <taxon>Sar</taxon>
        <taxon>Alveolata</taxon>
        <taxon>Perkinsozoa</taxon>
        <taxon>Perkinsea</taxon>
        <taxon>Perkinsida</taxon>
        <taxon>Perkinsidae</taxon>
        <taxon>Perkinsus</taxon>
    </lineage>
</organism>
<name>A0A7J6TDH9_PEROL</name>
<dbReference type="EMBL" id="JABANM010008519">
    <property type="protein sequence ID" value="KAF4742476.1"/>
    <property type="molecule type" value="Genomic_DNA"/>
</dbReference>